<evidence type="ECO:0000313" key="1">
    <source>
        <dbReference type="EMBL" id="TMP24467.1"/>
    </source>
</evidence>
<gene>
    <name evidence="1" type="ORF">CWB99_22255</name>
</gene>
<sequence>MPGMNLWAVFLSISCRMVGSQYMGELQHGFSLTDKCKVLDKPWESNRDKFERWSKSSGSKNLWQRAGRCKCTLLRFNKTRRDCNQK</sequence>
<reference evidence="1 2" key="1">
    <citation type="submission" date="2018-01" db="EMBL/GenBank/DDBJ databases">
        <authorList>
            <person name="Paulsen S."/>
            <person name="Gram L.K."/>
        </authorList>
    </citation>
    <scope>NUCLEOTIDE SEQUENCE [LARGE SCALE GENOMIC DNA]</scope>
    <source>
        <strain evidence="1 2">S2676</strain>
    </source>
</reference>
<organism evidence="1 2">
    <name type="scientific">Pseudoalteromonas rubra</name>
    <dbReference type="NCBI Taxonomy" id="43658"/>
    <lineage>
        <taxon>Bacteria</taxon>
        <taxon>Pseudomonadati</taxon>
        <taxon>Pseudomonadota</taxon>
        <taxon>Gammaproteobacteria</taxon>
        <taxon>Alteromonadales</taxon>
        <taxon>Pseudoalteromonadaceae</taxon>
        <taxon>Pseudoalteromonas</taxon>
    </lineage>
</organism>
<evidence type="ECO:0000313" key="2">
    <source>
        <dbReference type="Proteomes" id="UP000310249"/>
    </source>
</evidence>
<reference evidence="2" key="2">
    <citation type="submission" date="2019-06" db="EMBL/GenBank/DDBJ databases">
        <title>Co-occurence of chitin degradation, pigmentation and bioactivity in marine Pseudoalteromonas.</title>
        <authorList>
            <person name="Sonnenschein E.C."/>
            <person name="Bech P.K."/>
        </authorList>
    </citation>
    <scope>NUCLEOTIDE SEQUENCE [LARGE SCALE GENOMIC DNA]</scope>
    <source>
        <strain evidence="2">S2676</strain>
    </source>
</reference>
<protein>
    <submittedName>
        <fullName evidence="1">Uncharacterized protein</fullName>
    </submittedName>
</protein>
<dbReference type="Proteomes" id="UP000310249">
    <property type="component" value="Unassembled WGS sequence"/>
</dbReference>
<accession>A0A5S3WFV6</accession>
<proteinExistence type="predicted"/>
<dbReference type="AlphaFoldDB" id="A0A5S3WFV6"/>
<dbReference type="EMBL" id="PNCI01000071">
    <property type="protein sequence ID" value="TMP24467.1"/>
    <property type="molecule type" value="Genomic_DNA"/>
</dbReference>
<comment type="caution">
    <text evidence="1">The sequence shown here is derived from an EMBL/GenBank/DDBJ whole genome shotgun (WGS) entry which is preliminary data.</text>
</comment>
<name>A0A5S3WFV6_9GAMM</name>